<organism evidence="5 6">
    <name type="scientific">Okibacterium fritillariae</name>
    <dbReference type="NCBI Taxonomy" id="123320"/>
    <lineage>
        <taxon>Bacteria</taxon>
        <taxon>Bacillati</taxon>
        <taxon>Actinomycetota</taxon>
        <taxon>Actinomycetes</taxon>
        <taxon>Micrococcales</taxon>
        <taxon>Microbacteriaceae</taxon>
        <taxon>Okibacterium</taxon>
    </lineage>
</organism>
<reference evidence="5 6" key="1">
    <citation type="submission" date="2017-02" db="EMBL/GenBank/DDBJ databases">
        <authorList>
            <person name="Peterson S.W."/>
        </authorList>
    </citation>
    <scope>NUCLEOTIDE SEQUENCE [LARGE SCALE GENOMIC DNA]</scope>
    <source>
        <strain evidence="5 6">VKM Ac-2059</strain>
    </source>
</reference>
<evidence type="ECO:0000256" key="3">
    <source>
        <dbReference type="SAM" id="MobiDB-lite"/>
    </source>
</evidence>
<evidence type="ECO:0000259" key="4">
    <source>
        <dbReference type="Pfam" id="PF00561"/>
    </source>
</evidence>
<dbReference type="Pfam" id="PF00561">
    <property type="entry name" value="Abhydrolase_1"/>
    <property type="match status" value="1"/>
</dbReference>
<dbReference type="GO" id="GO:0004177">
    <property type="term" value="F:aminopeptidase activity"/>
    <property type="evidence" value="ECO:0007669"/>
    <property type="project" value="UniProtKB-EC"/>
</dbReference>
<dbReference type="InterPro" id="IPR051601">
    <property type="entry name" value="Serine_prot/Carboxylest_S33"/>
</dbReference>
<proteinExistence type="inferred from homology"/>
<gene>
    <name evidence="5" type="ORF">SAMN06309945_1226</name>
</gene>
<comment type="similarity">
    <text evidence="1">Belongs to the peptidase S33 family.</text>
</comment>
<evidence type="ECO:0000313" key="6">
    <source>
        <dbReference type="Proteomes" id="UP000190857"/>
    </source>
</evidence>
<dbReference type="PRINTS" id="PR00793">
    <property type="entry name" value="PROAMNOPTASE"/>
</dbReference>
<keyword evidence="6" id="KW-1185">Reference proteome</keyword>
<dbReference type="AlphaFoldDB" id="A0A1T5J4T9"/>
<dbReference type="InterPro" id="IPR000073">
    <property type="entry name" value="AB_hydrolase_1"/>
</dbReference>
<dbReference type="STRING" id="123320.SAMN06309945_1226"/>
<evidence type="ECO:0000313" key="5">
    <source>
        <dbReference type="EMBL" id="SKC46430.1"/>
    </source>
</evidence>
<dbReference type="PANTHER" id="PTHR43248:SF2">
    <property type="entry name" value="PROLYL AMINOPEPTIDASE"/>
    <property type="match status" value="1"/>
</dbReference>
<dbReference type="SUPFAM" id="SSF53474">
    <property type="entry name" value="alpha/beta-Hydrolases"/>
    <property type="match status" value="1"/>
</dbReference>
<evidence type="ECO:0000256" key="2">
    <source>
        <dbReference type="ARBA" id="ARBA00022801"/>
    </source>
</evidence>
<dbReference type="Gene3D" id="3.40.50.1820">
    <property type="entry name" value="alpha/beta hydrolase"/>
    <property type="match status" value="1"/>
</dbReference>
<dbReference type="InterPro" id="IPR029058">
    <property type="entry name" value="AB_hydrolase_fold"/>
</dbReference>
<dbReference type="Proteomes" id="UP000190857">
    <property type="component" value="Unassembled WGS sequence"/>
</dbReference>
<feature type="region of interest" description="Disordered" evidence="3">
    <location>
        <begin position="466"/>
        <end position="490"/>
    </location>
</feature>
<dbReference type="OrthoDB" id="9796770at2"/>
<dbReference type="EMBL" id="FUZP01000001">
    <property type="protein sequence ID" value="SKC46430.1"/>
    <property type="molecule type" value="Genomic_DNA"/>
</dbReference>
<dbReference type="PANTHER" id="PTHR43248">
    <property type="entry name" value="2-SUCCINYL-6-HYDROXY-2,4-CYCLOHEXADIENE-1-CARBOXYLATE SYNTHASE"/>
    <property type="match status" value="1"/>
</dbReference>
<feature type="domain" description="AB hydrolase-1" evidence="4">
    <location>
        <begin position="66"/>
        <end position="213"/>
    </location>
</feature>
<accession>A0A1T5J4T9</accession>
<protein>
    <submittedName>
        <fullName evidence="5">Alpha/beta hydrolase fold</fullName>
    </submittedName>
</protein>
<sequence>MTTSAAGTTGTSGTSTSYLIPGIRVTDHAVPVPLDWRADAAGHTGETITLFARELVDPVRQREDLPVLVYLQGGPGGKGPRPTGPEGWIGEALKSYRVLLLDQRGTGRSTRIEGGILRARGTAEQQAAYLSMFRADSIVKDAEHLRQTLYGGRRWQTLGQSYGGFLTLTYLSQAPQGLSASHVTGGLASIRPDAREVYRRTYPRVVAKNAEFHDRYPHDVDQVARIADRLASGDVKLPDGDVLTVRRFQSLGIDFGMKPGYERMHWLVDEALDDRTETGLTETFLAQVLARSSYDDNPLFAALQESIYGQASSGATGWAAQAERDTRPEFAETARPLTFTGEMMYPWMFDEIRALRPFADAVNLLAERTDWEPLYDLDRLAANEVPLAAAVYYDDMYVDAGLQLETVAHVGNAHAWVTNEYEHDGIGSPRVFPRLRQMIAERGGALAEEATSETMARVVGAVTVTDAAEPATEATPTPTAPTTATNEETR</sequence>
<dbReference type="RefSeq" id="WP_079727304.1">
    <property type="nucleotide sequence ID" value="NZ_FUZP01000001.1"/>
</dbReference>
<keyword evidence="2 5" id="KW-0378">Hydrolase</keyword>
<dbReference type="InterPro" id="IPR002410">
    <property type="entry name" value="Peptidase_S33"/>
</dbReference>
<evidence type="ECO:0000256" key="1">
    <source>
        <dbReference type="ARBA" id="ARBA00010088"/>
    </source>
</evidence>
<dbReference type="GO" id="GO:0006508">
    <property type="term" value="P:proteolysis"/>
    <property type="evidence" value="ECO:0007669"/>
    <property type="project" value="InterPro"/>
</dbReference>
<name>A0A1T5J4T9_9MICO</name>